<dbReference type="EMBL" id="JAHUZB010000002">
    <property type="protein sequence ID" value="MBV7389953.1"/>
    <property type="molecule type" value="Genomic_DNA"/>
</dbReference>
<dbReference type="Pfam" id="PF00702">
    <property type="entry name" value="Hydrolase"/>
    <property type="match status" value="1"/>
</dbReference>
<comment type="similarity">
    <text evidence="1">Belongs to the HAD-like hydrolase superfamily. PhnX family.</text>
</comment>
<dbReference type="Proteomes" id="UP000774130">
    <property type="component" value="Unassembled WGS sequence"/>
</dbReference>
<sequence>MSFNTVIFDWAGTTVDYGCMAPVNAFKKAFIEHKIELTNPEIREPMGQLKIDHTRTLINSQKVQEQWLAHYQKLPTEKDVAIIYAAFEKYLFSDLAANSQLKPETLQVMEALKQEGFNIGSTTGYTRQMMEIVAAEAQKQGYSPDFIVTPDEVENLGRPYPYMIYQNMQHFKNLSLKEVVKVGDTRSDIEEGKNAGVFTVAVIEGSSEMGLSQAEYEALDVRQKQRLIVNLEDQFHHWGADLCVKNLDELVEYLAKENQKIKLFG</sequence>
<evidence type="ECO:0000256" key="1">
    <source>
        <dbReference type="HAMAP-Rule" id="MF_01375"/>
    </source>
</evidence>
<feature type="active site" description="Nucleophile" evidence="1">
    <location>
        <position position="9"/>
    </location>
</feature>
<dbReference type="SFLD" id="SFLDG01129">
    <property type="entry name" value="C1.5:_HAD__Beta-PGM__Phosphata"/>
    <property type="match status" value="1"/>
</dbReference>
<evidence type="ECO:0000313" key="2">
    <source>
        <dbReference type="EMBL" id="MBV7389953.1"/>
    </source>
</evidence>
<dbReference type="SFLD" id="SFLDG01135">
    <property type="entry name" value="C1.5.6:_HAD__Beta-PGM__Phospha"/>
    <property type="match status" value="1"/>
</dbReference>
<keyword evidence="1" id="KW-0460">Magnesium</keyword>
<protein>
    <recommendedName>
        <fullName evidence="1">Phosphonoacetaldehyde hydrolase</fullName>
        <shortName evidence="1">Phosphonatase</shortName>
        <ecNumber evidence="1">3.11.1.1</ecNumber>
    </recommendedName>
    <alternativeName>
        <fullName evidence="1">Phosphonoacetaldehyde phosphonohydrolase</fullName>
    </alternativeName>
</protein>
<accession>A0ABS6TAM1</accession>
<dbReference type="HAMAP" id="MF_01375">
    <property type="entry name" value="PhnX"/>
    <property type="match status" value="1"/>
</dbReference>
<dbReference type="NCBIfam" id="TIGR01422">
    <property type="entry name" value="phosphonatase"/>
    <property type="match status" value="1"/>
</dbReference>
<comment type="function">
    <text evidence="1">Involved in phosphonate degradation.</text>
</comment>
<comment type="caution">
    <text evidence="2">The sequence shown here is derived from an EMBL/GenBank/DDBJ whole genome shotgun (WGS) entry which is preliminary data.</text>
</comment>
<dbReference type="PANTHER" id="PTHR43434:SF19">
    <property type="entry name" value="PHOSPHONOACETALDEHYDE HYDROLASE"/>
    <property type="match status" value="1"/>
</dbReference>
<name>A0ABS6TAM1_9ENTE</name>
<feature type="binding site" evidence="1">
    <location>
        <position position="11"/>
    </location>
    <ligand>
        <name>Mg(2+)</name>
        <dbReference type="ChEBI" id="CHEBI:18420"/>
    </ligand>
</feature>
<dbReference type="GO" id="GO:0050194">
    <property type="term" value="F:phosphonoacetaldehyde hydrolase activity"/>
    <property type="evidence" value="ECO:0007669"/>
    <property type="project" value="UniProtKB-EC"/>
</dbReference>
<organism evidence="2 3">
    <name type="scientific">Enterococcus alishanensis</name>
    <dbReference type="NCBI Taxonomy" id="1303817"/>
    <lineage>
        <taxon>Bacteria</taxon>
        <taxon>Bacillati</taxon>
        <taxon>Bacillota</taxon>
        <taxon>Bacilli</taxon>
        <taxon>Lactobacillales</taxon>
        <taxon>Enterococcaceae</taxon>
        <taxon>Enterococcus</taxon>
    </lineage>
</organism>
<dbReference type="PANTHER" id="PTHR43434">
    <property type="entry name" value="PHOSPHOGLYCOLATE PHOSPHATASE"/>
    <property type="match status" value="1"/>
</dbReference>
<dbReference type="EC" id="3.11.1.1" evidence="1"/>
<dbReference type="InterPro" id="IPR006323">
    <property type="entry name" value="Phosphonoacetald_hydro"/>
</dbReference>
<keyword evidence="3" id="KW-1185">Reference proteome</keyword>
<reference evidence="2 3" key="1">
    <citation type="submission" date="2021-06" db="EMBL/GenBank/DDBJ databases">
        <title>Enterococcus alishanensis sp. nov., a novel lactic acid bacterium isolated from fresh coffee beans.</title>
        <authorList>
            <person name="Chen Y.-S."/>
        </authorList>
    </citation>
    <scope>NUCLEOTIDE SEQUENCE [LARGE SCALE GENOMIC DNA]</scope>
    <source>
        <strain evidence="2 3">ALS3</strain>
    </source>
</reference>
<feature type="binding site" evidence="1">
    <location>
        <position position="9"/>
    </location>
    <ligand>
        <name>Mg(2+)</name>
        <dbReference type="ChEBI" id="CHEBI:18420"/>
    </ligand>
</feature>
<proteinExistence type="inferred from homology"/>
<comment type="cofactor">
    <cofactor evidence="1">
        <name>Mg(2+)</name>
        <dbReference type="ChEBI" id="CHEBI:18420"/>
    </cofactor>
    <text evidence="1">Binds 1 Mg(2+) ion per subunit.</text>
</comment>
<gene>
    <name evidence="1" type="primary">phnX</name>
    <name evidence="2" type="ORF">KUA55_04620</name>
</gene>
<keyword evidence="1" id="KW-0479">Metal-binding</keyword>
<feature type="binding site" evidence="1">
    <location>
        <position position="184"/>
    </location>
    <ligand>
        <name>Mg(2+)</name>
        <dbReference type="ChEBI" id="CHEBI:18420"/>
    </ligand>
</feature>
<comment type="subunit">
    <text evidence="1">Homodimer.</text>
</comment>
<comment type="catalytic activity">
    <reaction evidence="1">
        <text>phosphonoacetaldehyde + H2O = acetaldehyde + phosphate + H(+)</text>
        <dbReference type="Rhea" id="RHEA:18905"/>
        <dbReference type="ChEBI" id="CHEBI:15343"/>
        <dbReference type="ChEBI" id="CHEBI:15377"/>
        <dbReference type="ChEBI" id="CHEBI:15378"/>
        <dbReference type="ChEBI" id="CHEBI:43474"/>
        <dbReference type="ChEBI" id="CHEBI:58383"/>
        <dbReference type="EC" id="3.11.1.1"/>
    </reaction>
</comment>
<keyword evidence="1 2" id="KW-0378">Hydrolase</keyword>
<dbReference type="SFLD" id="SFLDS00003">
    <property type="entry name" value="Haloacid_Dehalogenase"/>
    <property type="match status" value="1"/>
</dbReference>
<feature type="active site" description="Schiff-base intermediate with substrate" evidence="1">
    <location>
        <position position="50"/>
    </location>
</feature>
<dbReference type="RefSeq" id="WP_218325010.1">
    <property type="nucleotide sequence ID" value="NZ_JAHUZB010000002.1"/>
</dbReference>
<dbReference type="InterPro" id="IPR050155">
    <property type="entry name" value="HAD-like_hydrolase_sf"/>
</dbReference>
<evidence type="ECO:0000313" key="3">
    <source>
        <dbReference type="Proteomes" id="UP000774130"/>
    </source>
</evidence>
<keyword evidence="1" id="KW-0704">Schiff base</keyword>